<keyword evidence="2" id="KW-1185">Reference proteome</keyword>
<proteinExistence type="predicted"/>
<comment type="caution">
    <text evidence="1">The sequence shown here is derived from an EMBL/GenBank/DDBJ whole genome shotgun (WGS) entry which is preliminary data.</text>
</comment>
<reference evidence="2" key="1">
    <citation type="journal article" date="2019" name="Int. J. Syst. Evol. Microbiol.">
        <title>The Global Catalogue of Microorganisms (GCM) 10K type strain sequencing project: providing services to taxonomists for standard genome sequencing and annotation.</title>
        <authorList>
            <consortium name="The Broad Institute Genomics Platform"/>
            <consortium name="The Broad Institute Genome Sequencing Center for Infectious Disease"/>
            <person name="Wu L."/>
            <person name="Ma J."/>
        </authorList>
    </citation>
    <scope>NUCLEOTIDE SEQUENCE [LARGE SCALE GENOMIC DNA]</scope>
    <source>
        <strain evidence="2">JCM 31486</strain>
    </source>
</reference>
<protein>
    <submittedName>
        <fullName evidence="1">Uncharacterized protein</fullName>
    </submittedName>
</protein>
<organism evidence="1 2">
    <name type="scientific">Kibdelosporangium lantanae</name>
    <dbReference type="NCBI Taxonomy" id="1497396"/>
    <lineage>
        <taxon>Bacteria</taxon>
        <taxon>Bacillati</taxon>
        <taxon>Actinomycetota</taxon>
        <taxon>Actinomycetes</taxon>
        <taxon>Pseudonocardiales</taxon>
        <taxon>Pseudonocardiaceae</taxon>
        <taxon>Kibdelosporangium</taxon>
    </lineage>
</organism>
<dbReference type="EMBL" id="JBHTIS010002539">
    <property type="protein sequence ID" value="MFD1050001.1"/>
    <property type="molecule type" value="Genomic_DNA"/>
</dbReference>
<dbReference type="Proteomes" id="UP001597045">
    <property type="component" value="Unassembled WGS sequence"/>
</dbReference>
<gene>
    <name evidence="1" type="ORF">ACFQ1S_32945</name>
</gene>
<evidence type="ECO:0000313" key="2">
    <source>
        <dbReference type="Proteomes" id="UP001597045"/>
    </source>
</evidence>
<name>A0ABW3MH30_9PSEU</name>
<evidence type="ECO:0000313" key="1">
    <source>
        <dbReference type="EMBL" id="MFD1050001.1"/>
    </source>
</evidence>
<sequence length="84" mass="9364">MTHRFTRVLADQRTGLVLLVIALVVVFGTVRPEFLDEQFVVFPLLRDIATLTVVGPRHGLLTAGFAESHQVHVVSLRNRNTSDV</sequence>
<accession>A0ABW3MH30</accession>